<dbReference type="InterPro" id="IPR004089">
    <property type="entry name" value="MCPsignal_dom"/>
</dbReference>
<dbReference type="AlphaFoldDB" id="A0A842I4X6"/>
<keyword evidence="6" id="KW-0472">Membrane</keyword>
<evidence type="ECO:0000256" key="3">
    <source>
        <dbReference type="ARBA" id="ARBA00029447"/>
    </source>
</evidence>
<evidence type="ECO:0000259" key="8">
    <source>
        <dbReference type="PROSITE" id="PS50885"/>
    </source>
</evidence>
<dbReference type="EMBL" id="JACLQD010000001">
    <property type="protein sequence ID" value="MBC2834706.1"/>
    <property type="molecule type" value="Genomic_DNA"/>
</dbReference>
<keyword evidence="6" id="KW-1133">Transmembrane helix</keyword>
<name>A0A842I4X6_9RHOB</name>
<dbReference type="Gene3D" id="1.10.287.950">
    <property type="entry name" value="Methyl-accepting chemotaxis protein"/>
    <property type="match status" value="1"/>
</dbReference>
<reference evidence="9 10" key="1">
    <citation type="journal article" date="2017" name="Int. J. Syst. Evol. Microbiol.">
        <title>Gemmobacter straminiformis sp. nov., isolated from an artificial fountain.</title>
        <authorList>
            <person name="Kang J.Y."/>
            <person name="Kim M.J."/>
            <person name="Chun J."/>
            <person name="Son K.P."/>
            <person name="Jahng K.Y."/>
        </authorList>
    </citation>
    <scope>NUCLEOTIDE SEQUENCE [LARGE SCALE GENOMIC DNA]</scope>
    <source>
        <strain evidence="9 10">CAM-8</strain>
    </source>
</reference>
<feature type="coiled-coil region" evidence="5">
    <location>
        <begin position="173"/>
        <end position="247"/>
    </location>
</feature>
<sequence length="568" mass="58940">MSELGNAFAATQAEAARKLVWAAAVFLPVTAASGWAVGNGFAAALVSAGFLALGLSGQRQAAPVARVATALAVIGQPVAMTAALAGHPWQVDLHMLFFAAMAALVAMTDMRALLVAAGLVVLHHLVLSVAWPVLVYPSIGLLTDIERTLMHGAILAGETAALLLAVHRVRGLIAEAEARQEKLAETMAQVHRAEGEAVAALRLAEAAKAAAEVQAAHAEQAQAEMRAEQARAAAAAETVRLAEARQEQIRAEAAAKAAAAVEALRAGLSRLSSGDLKVTIHDPLAPEYEGLRVDFNQAAAMLAGAIGRLSEVTGQIRSEARAINEAAGDLARRTERQAATLEQTSAAMTELTTTVQASAALAVQAEGATDGARRSAVQGSEVVGQAIGSMNRISESATKIARITDVIGEIAFQTNLLALNAGVEAARAGEAGRGFAVVASEVRALAQRCSDAAKEINQLIEESGEQVRDGVLLVGRTGEALGEITTSVQEMAGHVATIARSAESQSRGLAEMNAAIADLDRVTQQNASMFEETSAACQTLVSVTDEMQGTVAQFRVQEEAPLSFRRRA</sequence>
<feature type="transmembrane region" description="Helical" evidence="6">
    <location>
        <begin position="114"/>
        <end position="136"/>
    </location>
</feature>
<keyword evidence="5" id="KW-0175">Coiled coil</keyword>
<evidence type="ECO:0000259" key="7">
    <source>
        <dbReference type="PROSITE" id="PS50111"/>
    </source>
</evidence>
<dbReference type="CDD" id="cd11386">
    <property type="entry name" value="MCP_signal"/>
    <property type="match status" value="1"/>
</dbReference>
<dbReference type="InterPro" id="IPR051310">
    <property type="entry name" value="MCP_chemotaxis"/>
</dbReference>
<feature type="transmembrane region" description="Helical" evidence="6">
    <location>
        <begin position="91"/>
        <end position="107"/>
    </location>
</feature>
<dbReference type="GO" id="GO:0006935">
    <property type="term" value="P:chemotaxis"/>
    <property type="evidence" value="ECO:0007669"/>
    <property type="project" value="UniProtKB-KW"/>
</dbReference>
<proteinExistence type="inferred from homology"/>
<feature type="domain" description="HAMP" evidence="8">
    <location>
        <begin position="255"/>
        <end position="307"/>
    </location>
</feature>
<evidence type="ECO:0000256" key="6">
    <source>
        <dbReference type="SAM" id="Phobius"/>
    </source>
</evidence>
<accession>A0A842I4X6</accession>
<dbReference type="RefSeq" id="WP_185796280.1">
    <property type="nucleotide sequence ID" value="NZ_JACLQD010000001.1"/>
</dbReference>
<dbReference type="GO" id="GO:0007165">
    <property type="term" value="P:signal transduction"/>
    <property type="evidence" value="ECO:0007669"/>
    <property type="project" value="UniProtKB-KW"/>
</dbReference>
<dbReference type="FunFam" id="1.10.287.950:FF:000001">
    <property type="entry name" value="Methyl-accepting chemotaxis sensory transducer"/>
    <property type="match status" value="1"/>
</dbReference>
<comment type="caution">
    <text evidence="9">The sequence shown here is derived from an EMBL/GenBank/DDBJ whole genome shotgun (WGS) entry which is preliminary data.</text>
</comment>
<dbReference type="SMART" id="SM00283">
    <property type="entry name" value="MA"/>
    <property type="match status" value="1"/>
</dbReference>
<evidence type="ECO:0000256" key="2">
    <source>
        <dbReference type="ARBA" id="ARBA00022500"/>
    </source>
</evidence>
<dbReference type="Pfam" id="PF00015">
    <property type="entry name" value="MCPsignal"/>
    <property type="match status" value="1"/>
</dbReference>
<dbReference type="Proteomes" id="UP000555411">
    <property type="component" value="Unassembled WGS sequence"/>
</dbReference>
<keyword evidence="4" id="KW-0807">Transducer</keyword>
<feature type="transmembrane region" description="Helical" evidence="6">
    <location>
        <begin position="67"/>
        <end position="85"/>
    </location>
</feature>
<comment type="subcellular location">
    <subcellularLocation>
        <location evidence="1">Membrane</location>
    </subcellularLocation>
</comment>
<comment type="similarity">
    <text evidence="3">Belongs to the methyl-accepting chemotaxis (MCP) protein family.</text>
</comment>
<evidence type="ECO:0000256" key="4">
    <source>
        <dbReference type="PROSITE-ProRule" id="PRU00284"/>
    </source>
</evidence>
<keyword evidence="6" id="KW-0812">Transmembrane</keyword>
<dbReference type="SUPFAM" id="SSF58104">
    <property type="entry name" value="Methyl-accepting chemotaxis protein (MCP) signaling domain"/>
    <property type="match status" value="1"/>
</dbReference>
<dbReference type="PANTHER" id="PTHR43531:SF11">
    <property type="entry name" value="METHYL-ACCEPTING CHEMOTAXIS PROTEIN 3"/>
    <property type="match status" value="1"/>
</dbReference>
<dbReference type="GO" id="GO:0016020">
    <property type="term" value="C:membrane"/>
    <property type="evidence" value="ECO:0007669"/>
    <property type="project" value="UniProtKB-SubCell"/>
</dbReference>
<evidence type="ECO:0000256" key="1">
    <source>
        <dbReference type="ARBA" id="ARBA00004370"/>
    </source>
</evidence>
<feature type="transmembrane region" description="Helical" evidence="6">
    <location>
        <begin position="35"/>
        <end position="55"/>
    </location>
</feature>
<dbReference type="PANTHER" id="PTHR43531">
    <property type="entry name" value="PROTEIN ICFG"/>
    <property type="match status" value="1"/>
</dbReference>
<dbReference type="InterPro" id="IPR003660">
    <property type="entry name" value="HAMP_dom"/>
</dbReference>
<keyword evidence="10" id="KW-1185">Reference proteome</keyword>
<organism evidence="9 10">
    <name type="scientific">Paragemmobacter straminiformis</name>
    <dbReference type="NCBI Taxonomy" id="2045119"/>
    <lineage>
        <taxon>Bacteria</taxon>
        <taxon>Pseudomonadati</taxon>
        <taxon>Pseudomonadota</taxon>
        <taxon>Alphaproteobacteria</taxon>
        <taxon>Rhodobacterales</taxon>
        <taxon>Paracoccaceae</taxon>
        <taxon>Paragemmobacter</taxon>
    </lineage>
</organism>
<dbReference type="PROSITE" id="PS50111">
    <property type="entry name" value="CHEMOTAXIS_TRANSDUC_2"/>
    <property type="match status" value="1"/>
</dbReference>
<keyword evidence="2" id="KW-0145">Chemotaxis</keyword>
<dbReference type="PROSITE" id="PS50885">
    <property type="entry name" value="HAMP"/>
    <property type="match status" value="1"/>
</dbReference>
<gene>
    <name evidence="9" type="ORF">H7F16_04260</name>
</gene>
<evidence type="ECO:0000313" key="10">
    <source>
        <dbReference type="Proteomes" id="UP000555411"/>
    </source>
</evidence>
<evidence type="ECO:0000313" key="9">
    <source>
        <dbReference type="EMBL" id="MBC2834706.1"/>
    </source>
</evidence>
<protein>
    <submittedName>
        <fullName evidence="9">Methyl-accepting chemotaxis protein</fullName>
    </submittedName>
</protein>
<feature type="domain" description="Methyl-accepting transducer" evidence="7">
    <location>
        <begin position="312"/>
        <end position="541"/>
    </location>
</feature>
<evidence type="ECO:0000256" key="5">
    <source>
        <dbReference type="SAM" id="Coils"/>
    </source>
</evidence>